<dbReference type="PATRIC" id="fig|1703.6.peg.2088"/>
<dbReference type="InterPro" id="IPR003317">
    <property type="entry name" value="Cyt-d_oxidase_su2"/>
</dbReference>
<dbReference type="PANTHER" id="PTHR43141">
    <property type="entry name" value="CYTOCHROME BD2 SUBUNIT II"/>
    <property type="match status" value="1"/>
</dbReference>
<evidence type="ECO:0000256" key="6">
    <source>
        <dbReference type="ARBA" id="ARBA00022692"/>
    </source>
</evidence>
<keyword evidence="10" id="KW-0408">Iron</keyword>
<dbReference type="OrthoDB" id="9776710at2"/>
<feature type="transmembrane region" description="Helical" evidence="12">
    <location>
        <begin position="195"/>
        <end position="214"/>
    </location>
</feature>
<dbReference type="EMBL" id="CP014869">
    <property type="protein sequence ID" value="AMT94161.1"/>
    <property type="molecule type" value="Genomic_DNA"/>
</dbReference>
<evidence type="ECO:0000256" key="4">
    <source>
        <dbReference type="ARBA" id="ARBA00022475"/>
    </source>
</evidence>
<keyword evidence="9 12" id="KW-1133">Transmembrane helix</keyword>
<evidence type="ECO:0000256" key="7">
    <source>
        <dbReference type="ARBA" id="ARBA00022723"/>
    </source>
</evidence>
<evidence type="ECO:0000256" key="3">
    <source>
        <dbReference type="ARBA" id="ARBA00022448"/>
    </source>
</evidence>
<dbReference type="KEGG" id="bly:A2T55_10525"/>
<dbReference type="GO" id="GO:0046872">
    <property type="term" value="F:metal ion binding"/>
    <property type="evidence" value="ECO:0007669"/>
    <property type="project" value="UniProtKB-KW"/>
</dbReference>
<evidence type="ECO:0000313" key="14">
    <source>
        <dbReference type="EMBL" id="KHS51640.1"/>
    </source>
</evidence>
<feature type="transmembrane region" description="Helical" evidence="12">
    <location>
        <begin position="249"/>
        <end position="272"/>
    </location>
</feature>
<keyword evidence="6 12" id="KW-0812">Transmembrane</keyword>
<dbReference type="Proteomes" id="UP000075950">
    <property type="component" value="Chromosome"/>
</dbReference>
<dbReference type="GO" id="GO:0016682">
    <property type="term" value="F:oxidoreductase activity, acting on diphenols and related substances as donors, oxygen as acceptor"/>
    <property type="evidence" value="ECO:0007669"/>
    <property type="project" value="TreeGrafter"/>
</dbReference>
<feature type="transmembrane region" description="Helical" evidence="12">
    <location>
        <begin position="83"/>
        <end position="103"/>
    </location>
</feature>
<dbReference type="PANTHER" id="PTHR43141:SF5">
    <property type="entry name" value="CYTOCHROME BD-I UBIQUINOL OXIDASE SUBUNIT 2"/>
    <property type="match status" value="1"/>
</dbReference>
<evidence type="ECO:0000256" key="1">
    <source>
        <dbReference type="ARBA" id="ARBA00004651"/>
    </source>
</evidence>
<feature type="transmembrane region" description="Helical" evidence="12">
    <location>
        <begin position="220"/>
        <end position="240"/>
    </location>
</feature>
<sequence>MEILATIWFVLIVVLWMGYLFLDGFDLGVGMMMPFLSRSERSKRVLLNSIGPVWEGNEVWLITAAGAMFAAFPHWYASLFSALYIPLTICLLALIFRAVAIEYRGKGHSERWKSFWTWALAVGSAGTAFCIGALLALTTIGLPLNGHGDMVGGPFAWMSWPALVGGLGGLGFSLAHGLIYLGLKTRGEVRARSRRWAGRIMLPAAIPFLIWFAYSITQRTWLVIPVLIAVAALIVAFFAVRAGAEKRAFILHGIFLIAGLVAVFAGAFPNVLPSTIDPANSLTIDAASSSDYTLNVMLIVTIVILPIIIAYQIFSYRMFLGRIAETHIPEAHRLPVAIHS</sequence>
<dbReference type="Pfam" id="PF02322">
    <property type="entry name" value="Cyt_bd_oxida_II"/>
    <property type="match status" value="1"/>
</dbReference>
<proteinExistence type="inferred from homology"/>
<dbReference type="GO" id="GO:0005886">
    <property type="term" value="C:plasma membrane"/>
    <property type="evidence" value="ECO:0007669"/>
    <property type="project" value="UniProtKB-SubCell"/>
</dbReference>
<feature type="transmembrane region" description="Helical" evidence="12">
    <location>
        <begin position="160"/>
        <end position="183"/>
    </location>
</feature>
<reference evidence="14 15" key="1">
    <citation type="submission" date="2014-11" db="EMBL/GenBank/DDBJ databases">
        <title>Draft Genome Sequence of Brevibacterium linens AE038-8.</title>
        <authorList>
            <person name="Maizel D."/>
            <person name="Utturkar S.M."/>
            <person name="Brown S.D."/>
            <person name="Ferrero M."/>
            <person name="Rosen B.P."/>
        </authorList>
    </citation>
    <scope>NUCLEOTIDE SEQUENCE [LARGE SCALE GENOMIC DNA]</scope>
    <source>
        <strain evidence="14 15">AE038-8</strain>
    </source>
</reference>
<keyword evidence="7" id="KW-0479">Metal-binding</keyword>
<comment type="similarity">
    <text evidence="2">Belongs to the cytochrome ubiquinol oxidase subunit 2 family.</text>
</comment>
<keyword evidence="3" id="KW-0813">Transport</keyword>
<evidence type="ECO:0000256" key="11">
    <source>
        <dbReference type="ARBA" id="ARBA00023136"/>
    </source>
</evidence>
<dbReference type="Proteomes" id="UP000031488">
    <property type="component" value="Unassembled WGS sequence"/>
</dbReference>
<dbReference type="NCBIfam" id="TIGR00203">
    <property type="entry name" value="cydB"/>
    <property type="match status" value="1"/>
</dbReference>
<dbReference type="GO" id="GO:0009055">
    <property type="term" value="F:electron transfer activity"/>
    <property type="evidence" value="ECO:0007669"/>
    <property type="project" value="TreeGrafter"/>
</dbReference>
<accession>A0A142NQ73</accession>
<evidence type="ECO:0000256" key="10">
    <source>
        <dbReference type="ARBA" id="ARBA00023004"/>
    </source>
</evidence>
<dbReference type="AlphaFoldDB" id="A0A0B8ZYU9"/>
<organism evidence="14 15">
    <name type="scientific">Brevibacterium linens</name>
    <dbReference type="NCBI Taxonomy" id="1703"/>
    <lineage>
        <taxon>Bacteria</taxon>
        <taxon>Bacillati</taxon>
        <taxon>Actinomycetota</taxon>
        <taxon>Actinomycetes</taxon>
        <taxon>Micrococcales</taxon>
        <taxon>Brevibacteriaceae</taxon>
        <taxon>Brevibacterium</taxon>
    </lineage>
</organism>
<dbReference type="RefSeq" id="WP_039210303.1">
    <property type="nucleotide sequence ID" value="NZ_CP014869.1"/>
</dbReference>
<evidence type="ECO:0000256" key="9">
    <source>
        <dbReference type="ARBA" id="ARBA00022989"/>
    </source>
</evidence>
<feature type="transmembrane region" description="Helical" evidence="12">
    <location>
        <begin position="292"/>
        <end position="314"/>
    </location>
</feature>
<protein>
    <submittedName>
        <fullName evidence="13">Cytochrome C oxidase assembly protein</fullName>
    </submittedName>
    <submittedName>
        <fullName evidence="14">Cytochrome d ubiquinol oxidase, subunit II</fullName>
    </submittedName>
</protein>
<keyword evidence="8" id="KW-0249">Electron transport</keyword>
<keyword evidence="5" id="KW-0349">Heme</keyword>
<name>A0A0B8ZYU9_BRELN</name>
<evidence type="ECO:0000313" key="16">
    <source>
        <dbReference type="Proteomes" id="UP000075950"/>
    </source>
</evidence>
<evidence type="ECO:0000256" key="2">
    <source>
        <dbReference type="ARBA" id="ARBA00007543"/>
    </source>
</evidence>
<accession>A0A0B8ZYU9</accession>
<keyword evidence="4" id="KW-1003">Cell membrane</keyword>
<gene>
    <name evidence="13" type="ORF">A2T55_10525</name>
    <name evidence="14" type="ORF">AE0388_2190</name>
</gene>
<evidence type="ECO:0000256" key="8">
    <source>
        <dbReference type="ARBA" id="ARBA00022982"/>
    </source>
</evidence>
<dbReference type="PIRSF" id="PIRSF000267">
    <property type="entry name" value="Cyt_oxidse_sub2"/>
    <property type="match status" value="1"/>
</dbReference>
<feature type="transmembrane region" description="Helical" evidence="12">
    <location>
        <begin position="115"/>
        <end position="140"/>
    </location>
</feature>
<comment type="subcellular location">
    <subcellularLocation>
        <location evidence="1">Cell membrane</location>
        <topology evidence="1">Multi-pass membrane protein</topology>
    </subcellularLocation>
</comment>
<dbReference type="GO" id="GO:0019646">
    <property type="term" value="P:aerobic electron transport chain"/>
    <property type="evidence" value="ECO:0007669"/>
    <property type="project" value="TreeGrafter"/>
</dbReference>
<dbReference type="EMBL" id="JTJZ01000020">
    <property type="protein sequence ID" value="KHS51640.1"/>
    <property type="molecule type" value="Genomic_DNA"/>
</dbReference>
<evidence type="ECO:0000313" key="13">
    <source>
        <dbReference type="EMBL" id="AMT94161.1"/>
    </source>
</evidence>
<reference evidence="16" key="3">
    <citation type="submission" date="2016-03" db="EMBL/GenBank/DDBJ databases">
        <authorList>
            <person name="Ploux O."/>
        </authorList>
    </citation>
    <scope>NUCLEOTIDE SEQUENCE [LARGE SCALE GENOMIC DNA]</scope>
    <source>
        <strain evidence="16">BS258</strain>
    </source>
</reference>
<feature type="transmembrane region" description="Helical" evidence="12">
    <location>
        <begin position="6"/>
        <end position="36"/>
    </location>
</feature>
<evidence type="ECO:0000256" key="12">
    <source>
        <dbReference type="SAM" id="Phobius"/>
    </source>
</evidence>
<reference evidence="13" key="2">
    <citation type="submission" date="2016-03" db="EMBL/GenBank/DDBJ databases">
        <authorList>
            <person name="Zhu Y."/>
            <person name="Sun C."/>
        </authorList>
    </citation>
    <scope>NUCLEOTIDE SEQUENCE</scope>
    <source>
        <strain evidence="13">BS258</strain>
    </source>
</reference>
<evidence type="ECO:0000313" key="15">
    <source>
        <dbReference type="Proteomes" id="UP000031488"/>
    </source>
</evidence>
<keyword evidence="15" id="KW-1185">Reference proteome</keyword>
<dbReference type="GO" id="GO:0070069">
    <property type="term" value="C:cytochrome complex"/>
    <property type="evidence" value="ECO:0007669"/>
    <property type="project" value="TreeGrafter"/>
</dbReference>
<keyword evidence="11 12" id="KW-0472">Membrane</keyword>
<evidence type="ECO:0000256" key="5">
    <source>
        <dbReference type="ARBA" id="ARBA00022617"/>
    </source>
</evidence>